<evidence type="ECO:0000256" key="3">
    <source>
        <dbReference type="SAM" id="MobiDB-lite"/>
    </source>
</evidence>
<gene>
    <name evidence="6" type="ORF">GBAR_LOCUS26774</name>
</gene>
<name>A0AA35TIA5_GEOBA</name>
<dbReference type="PROSITE" id="PS50238">
    <property type="entry name" value="RHOGAP"/>
    <property type="match status" value="1"/>
</dbReference>
<dbReference type="Gene3D" id="1.10.555.10">
    <property type="entry name" value="Rho GTPase activation protein"/>
    <property type="match status" value="1"/>
</dbReference>
<feature type="compositionally biased region" description="Pro residues" evidence="3">
    <location>
        <begin position="730"/>
        <end position="750"/>
    </location>
</feature>
<dbReference type="InterPro" id="IPR027267">
    <property type="entry name" value="AH/BAR_dom_sf"/>
</dbReference>
<dbReference type="InterPro" id="IPR051627">
    <property type="entry name" value="SLIT-ROBO_RhoGAP"/>
</dbReference>
<feature type="compositionally biased region" description="Acidic residues" evidence="3">
    <location>
        <begin position="670"/>
        <end position="679"/>
    </location>
</feature>
<dbReference type="InterPro" id="IPR008936">
    <property type="entry name" value="Rho_GTPase_activation_prot"/>
</dbReference>
<feature type="region of interest" description="Disordered" evidence="3">
    <location>
        <begin position="670"/>
        <end position="750"/>
    </location>
</feature>
<dbReference type="SMART" id="SM00055">
    <property type="entry name" value="FCH"/>
    <property type="match status" value="1"/>
</dbReference>
<dbReference type="EMBL" id="CASHTH010003734">
    <property type="protein sequence ID" value="CAI8048568.1"/>
    <property type="molecule type" value="Genomic_DNA"/>
</dbReference>
<dbReference type="PROSITE" id="PS51741">
    <property type="entry name" value="F_BAR"/>
    <property type="match status" value="1"/>
</dbReference>
<proteinExistence type="predicted"/>
<evidence type="ECO:0000259" key="4">
    <source>
        <dbReference type="PROSITE" id="PS50238"/>
    </source>
</evidence>
<dbReference type="SMART" id="SM00324">
    <property type="entry name" value="RhoGAP"/>
    <property type="match status" value="1"/>
</dbReference>
<dbReference type="InterPro" id="IPR001060">
    <property type="entry name" value="FCH_dom"/>
</dbReference>
<dbReference type="InterPro" id="IPR031160">
    <property type="entry name" value="F_BAR_dom"/>
</dbReference>
<evidence type="ECO:0000313" key="6">
    <source>
        <dbReference type="EMBL" id="CAI8048568.1"/>
    </source>
</evidence>
<protein>
    <submittedName>
        <fullName evidence="6">SLIT-ROBO Rho GTPase-activating protein 3</fullName>
    </submittedName>
</protein>
<organism evidence="6 7">
    <name type="scientific">Geodia barretti</name>
    <name type="common">Barrett's horny sponge</name>
    <dbReference type="NCBI Taxonomy" id="519541"/>
    <lineage>
        <taxon>Eukaryota</taxon>
        <taxon>Metazoa</taxon>
        <taxon>Porifera</taxon>
        <taxon>Demospongiae</taxon>
        <taxon>Heteroscleromorpha</taxon>
        <taxon>Tetractinellida</taxon>
        <taxon>Astrophorina</taxon>
        <taxon>Geodiidae</taxon>
        <taxon>Geodia</taxon>
    </lineage>
</organism>
<feature type="domain" description="F-BAR" evidence="5">
    <location>
        <begin position="13"/>
        <end position="285"/>
    </location>
</feature>
<evidence type="ECO:0000256" key="2">
    <source>
        <dbReference type="PROSITE-ProRule" id="PRU01077"/>
    </source>
</evidence>
<dbReference type="AlphaFoldDB" id="A0AA35TIA5"/>
<dbReference type="Gene3D" id="1.20.1270.60">
    <property type="entry name" value="Arfaptin homology (AH) domain/BAR domain"/>
    <property type="match status" value="1"/>
</dbReference>
<feature type="compositionally biased region" description="Pro residues" evidence="3">
    <location>
        <begin position="683"/>
        <end position="693"/>
    </location>
</feature>
<reference evidence="6" key="1">
    <citation type="submission" date="2023-03" db="EMBL/GenBank/DDBJ databases">
        <authorList>
            <person name="Steffen K."/>
            <person name="Cardenas P."/>
        </authorList>
    </citation>
    <scope>NUCLEOTIDE SEQUENCE</scope>
</reference>
<comment type="caution">
    <text evidence="6">The sequence shown here is derived from an EMBL/GenBank/DDBJ whole genome shotgun (WGS) entry which is preliminary data.</text>
</comment>
<evidence type="ECO:0000313" key="7">
    <source>
        <dbReference type="Proteomes" id="UP001174909"/>
    </source>
</evidence>
<keyword evidence="7" id="KW-1185">Reference proteome</keyword>
<evidence type="ECO:0000256" key="1">
    <source>
        <dbReference type="ARBA" id="ARBA00023054"/>
    </source>
</evidence>
<keyword evidence="1 2" id="KW-0175">Coiled coil</keyword>
<feature type="domain" description="Rho-GAP" evidence="4">
    <location>
        <begin position="478"/>
        <end position="669"/>
    </location>
</feature>
<evidence type="ECO:0000259" key="5">
    <source>
        <dbReference type="PROSITE" id="PS51741"/>
    </source>
</evidence>
<dbReference type="PANTHER" id="PTHR14166">
    <property type="entry name" value="SLIT-ROBO RHO GTPASE ACTIVATING PROTEIN"/>
    <property type="match status" value="1"/>
</dbReference>
<dbReference type="InterPro" id="IPR000198">
    <property type="entry name" value="RhoGAP_dom"/>
</dbReference>
<dbReference type="SUPFAM" id="SSF103657">
    <property type="entry name" value="BAR/IMD domain-like"/>
    <property type="match status" value="1"/>
</dbReference>
<dbReference type="GO" id="GO:0007165">
    <property type="term" value="P:signal transduction"/>
    <property type="evidence" value="ECO:0007669"/>
    <property type="project" value="InterPro"/>
</dbReference>
<dbReference type="Proteomes" id="UP001174909">
    <property type="component" value="Unassembled WGS sequence"/>
</dbReference>
<dbReference type="Pfam" id="PF00611">
    <property type="entry name" value="FCH"/>
    <property type="match status" value="1"/>
</dbReference>
<accession>A0AA35TIA5</accession>
<dbReference type="SUPFAM" id="SSF48350">
    <property type="entry name" value="GTPase activation domain, GAP"/>
    <property type="match status" value="1"/>
</dbReference>
<sequence>MSRQTSRPADLDTQLKDIRRQLNDQLGCLDFRMESKLSLLAEFQEFFKKRGEVEYEYARSLERLCEKFERSTKQRNLRNEVRSSFNLWSTVLAETRKLSRERASLAETLASEMVARLDIMAKDVHILTKKCREICAEVQDHFLKELRDLGEQTKVYHHSCYNTHEAEVKFIKSHEKVEAARNATQKKKALGKEAERNRQYKVQKHLVMKNRNDLLVDICKCNSFSMQYFNMDIMDIIEYMDYDYHVSFERLAMAYKDAEAESCEAVMACARSVMDQAKGLNFENDLHYFLSENPGPFTPPNPFSFQPYDGDDVMEYKVNTQDVFERAKKTVESIHSNIQTLEIQREEDAKTVLHMEQVNLKKYRITSVEDALSVLEEAGDAMTVDTGGQSRGSASLDRGLAYQTRASQAITLSQRGKKDALHFTLGVLQRRVSRSDKLALAHSQLDILEKALDEQKIPPVAVGVDASVPGEVPKLFGGNVVEYLKATGSEIPLIVSSCMRAIEKEGLKMEGLFRVPGPAAYTEDLRKAFEEGRDPLLYVSNKVDIAGVASVLKGYFRELQVPLFPTDNYKAFINCTRQDDVTSRLESLQNTLTLVHPAVFKVMKHLFKFLFRVSLHSSDNKMTSANLALVFGPTLTRAPPDADPRQLHNDVPSVNMLIQLCIDHHLQVFGEEEEEEEDSAMMAPPPSYSPPHESPTWPAEGIVSPPPTPSSSQTKEEETVVSPPTQEPVNSPPPPLPPHDPKPPISPRPP</sequence>
<dbReference type="Pfam" id="PF00620">
    <property type="entry name" value="RhoGAP"/>
    <property type="match status" value="1"/>
</dbReference>